<feature type="transmembrane region" description="Helical" evidence="5">
    <location>
        <begin position="113"/>
        <end position="132"/>
    </location>
</feature>
<protein>
    <submittedName>
        <fullName evidence="6">Amino acid permease-associated region</fullName>
    </submittedName>
</protein>
<dbReference type="GO" id="GO:0016020">
    <property type="term" value="C:membrane"/>
    <property type="evidence" value="ECO:0007669"/>
    <property type="project" value="UniProtKB-SubCell"/>
</dbReference>
<dbReference type="EMBL" id="CP000473">
    <property type="protein sequence ID" value="ABJ88073.1"/>
    <property type="molecule type" value="Genomic_DNA"/>
</dbReference>
<evidence type="ECO:0000256" key="3">
    <source>
        <dbReference type="ARBA" id="ARBA00022989"/>
    </source>
</evidence>
<evidence type="ECO:0000256" key="5">
    <source>
        <dbReference type="SAM" id="Phobius"/>
    </source>
</evidence>
<feature type="transmembrane region" description="Helical" evidence="5">
    <location>
        <begin position="298"/>
        <end position="323"/>
    </location>
</feature>
<keyword evidence="3 5" id="KW-1133">Transmembrane helix</keyword>
<dbReference type="FunCoup" id="Q01QJ7">
    <property type="interactions" value="299"/>
</dbReference>
<organism evidence="6">
    <name type="scientific">Solibacter usitatus (strain Ellin6076)</name>
    <dbReference type="NCBI Taxonomy" id="234267"/>
    <lineage>
        <taxon>Bacteria</taxon>
        <taxon>Pseudomonadati</taxon>
        <taxon>Acidobacteriota</taxon>
        <taxon>Terriglobia</taxon>
        <taxon>Bryobacterales</taxon>
        <taxon>Solibacteraceae</taxon>
        <taxon>Candidatus Solibacter</taxon>
    </lineage>
</organism>
<evidence type="ECO:0000256" key="2">
    <source>
        <dbReference type="ARBA" id="ARBA00022692"/>
    </source>
</evidence>
<keyword evidence="4 5" id="KW-0472">Membrane</keyword>
<feature type="transmembrane region" description="Helical" evidence="5">
    <location>
        <begin position="216"/>
        <end position="238"/>
    </location>
</feature>
<evidence type="ECO:0000256" key="4">
    <source>
        <dbReference type="ARBA" id="ARBA00023136"/>
    </source>
</evidence>
<evidence type="ECO:0000256" key="1">
    <source>
        <dbReference type="ARBA" id="ARBA00004141"/>
    </source>
</evidence>
<dbReference type="InterPro" id="IPR050598">
    <property type="entry name" value="AminoAcid_Transporter"/>
</dbReference>
<comment type="subcellular location">
    <subcellularLocation>
        <location evidence="1">Membrane</location>
        <topology evidence="1">Multi-pass membrane protein</topology>
    </subcellularLocation>
</comment>
<dbReference type="PIRSF" id="PIRSF006060">
    <property type="entry name" value="AA_transporter"/>
    <property type="match status" value="1"/>
</dbReference>
<evidence type="ECO:0000313" key="6">
    <source>
        <dbReference type="EMBL" id="ABJ88073.1"/>
    </source>
</evidence>
<keyword evidence="2 5" id="KW-0812">Transmembrane</keyword>
<feature type="transmembrane region" description="Helical" evidence="5">
    <location>
        <begin position="355"/>
        <end position="375"/>
    </location>
</feature>
<dbReference type="InParanoid" id="Q01QJ7"/>
<gene>
    <name evidence="6" type="ordered locus">Acid_7162</name>
</gene>
<accession>Q01QJ7</accession>
<feature type="transmembrane region" description="Helical" evidence="5">
    <location>
        <begin position="139"/>
        <end position="162"/>
    </location>
</feature>
<dbReference type="HOGENOM" id="CLU_007946_3_4_0"/>
<dbReference type="InterPro" id="IPR002293">
    <property type="entry name" value="AA/rel_permease1"/>
</dbReference>
<name>Q01QJ7_SOLUE</name>
<dbReference type="GO" id="GO:0015179">
    <property type="term" value="F:L-amino acid transmembrane transporter activity"/>
    <property type="evidence" value="ECO:0007669"/>
    <property type="project" value="TreeGrafter"/>
</dbReference>
<feature type="transmembrane region" description="Helical" evidence="5">
    <location>
        <begin position="381"/>
        <end position="398"/>
    </location>
</feature>
<dbReference type="PANTHER" id="PTHR11785:SF512">
    <property type="entry name" value="SOBREMESA, ISOFORM B"/>
    <property type="match status" value="1"/>
</dbReference>
<proteinExistence type="predicted"/>
<sequence>MHATAMVVGIIIGASIFVQPSEINRHVPTIPGVLSVWTVAGILTLFGALVCAQLSTVFPRTGGVYVFLKETLSPAFGFLWGWAMFWSAHSGIIAASSVVLARYVAYFVPLGDTGIRAVAIAGILVLSFVNYLGVRQGSLLQTIVTATKLVAILLLLILVLLWGKPAGLSSAPPAPAAPFREFVLAVSAALFAFGGWHMVTYTAGETRDPVRNIPRALLIGTLTVTGVYLLLNAAYLYLLPIDRVIASTRVAADAAQAVAGPPGASLISALVILSATGVLNGVILAGPRTYYAMAREKLAFQWLGSMRHAIVLQAAWSCILVATGTYRALFTRVIYTEWLFFALMAIGLMRLRRRIAFVPAVFAFAAVVVAVIQIAADPLQAGTGLLIVVLGLPVYHYWHAHH</sequence>
<dbReference type="STRING" id="234267.Acid_7162"/>
<dbReference type="AlphaFoldDB" id="Q01QJ7"/>
<feature type="transmembrane region" description="Helical" evidence="5">
    <location>
        <begin position="266"/>
        <end position="286"/>
    </location>
</feature>
<dbReference type="KEGG" id="sus:Acid_7162"/>
<dbReference type="Pfam" id="PF13520">
    <property type="entry name" value="AA_permease_2"/>
    <property type="match status" value="1"/>
</dbReference>
<feature type="transmembrane region" description="Helical" evidence="5">
    <location>
        <begin position="329"/>
        <end position="348"/>
    </location>
</feature>
<feature type="transmembrane region" description="Helical" evidence="5">
    <location>
        <begin position="79"/>
        <end position="101"/>
    </location>
</feature>
<dbReference type="Gene3D" id="1.20.1740.10">
    <property type="entry name" value="Amino acid/polyamine transporter I"/>
    <property type="match status" value="1"/>
</dbReference>
<dbReference type="eggNOG" id="COG0531">
    <property type="taxonomic scope" value="Bacteria"/>
</dbReference>
<dbReference type="PANTHER" id="PTHR11785">
    <property type="entry name" value="AMINO ACID TRANSPORTER"/>
    <property type="match status" value="1"/>
</dbReference>
<feature type="transmembrane region" description="Helical" evidence="5">
    <location>
        <begin position="35"/>
        <end position="58"/>
    </location>
</feature>
<reference evidence="6" key="1">
    <citation type="submission" date="2006-10" db="EMBL/GenBank/DDBJ databases">
        <title>Complete sequence of Solibacter usitatus Ellin6076.</title>
        <authorList>
            <consortium name="US DOE Joint Genome Institute"/>
            <person name="Copeland A."/>
            <person name="Lucas S."/>
            <person name="Lapidus A."/>
            <person name="Barry K."/>
            <person name="Detter J.C."/>
            <person name="Glavina del Rio T."/>
            <person name="Hammon N."/>
            <person name="Israni S."/>
            <person name="Dalin E."/>
            <person name="Tice H."/>
            <person name="Pitluck S."/>
            <person name="Thompson L.S."/>
            <person name="Brettin T."/>
            <person name="Bruce D."/>
            <person name="Han C."/>
            <person name="Tapia R."/>
            <person name="Gilna P."/>
            <person name="Schmutz J."/>
            <person name="Larimer F."/>
            <person name="Land M."/>
            <person name="Hauser L."/>
            <person name="Kyrpides N."/>
            <person name="Mikhailova N."/>
            <person name="Janssen P.H."/>
            <person name="Kuske C.R."/>
            <person name="Richardson P."/>
        </authorList>
    </citation>
    <scope>NUCLEOTIDE SEQUENCE</scope>
    <source>
        <strain evidence="6">Ellin6076</strain>
    </source>
</reference>
<feature type="transmembrane region" description="Helical" evidence="5">
    <location>
        <begin position="182"/>
        <end position="204"/>
    </location>
</feature>